<dbReference type="InterPro" id="IPR024447">
    <property type="entry name" value="YXWGXW_rpt"/>
</dbReference>
<evidence type="ECO:0000256" key="1">
    <source>
        <dbReference type="SAM" id="MobiDB-lite"/>
    </source>
</evidence>
<feature type="region of interest" description="Disordered" evidence="1">
    <location>
        <begin position="120"/>
        <end position="161"/>
    </location>
</feature>
<reference evidence="3" key="1">
    <citation type="submission" date="2019-12" db="EMBL/GenBank/DDBJ databases">
        <authorList>
            <person name="Cremers G."/>
        </authorList>
    </citation>
    <scope>NUCLEOTIDE SEQUENCE</scope>
    <source>
        <strain evidence="3">Vvax</strain>
    </source>
</reference>
<organism evidence="3">
    <name type="scientific">Variovorax paradoxus</name>
    <dbReference type="NCBI Taxonomy" id="34073"/>
    <lineage>
        <taxon>Bacteria</taxon>
        <taxon>Pseudomonadati</taxon>
        <taxon>Pseudomonadota</taxon>
        <taxon>Betaproteobacteria</taxon>
        <taxon>Burkholderiales</taxon>
        <taxon>Comamonadaceae</taxon>
        <taxon>Variovorax</taxon>
    </lineage>
</organism>
<dbReference type="Pfam" id="PF12779">
    <property type="entry name" value="WXXGXW"/>
    <property type="match status" value="2"/>
</dbReference>
<dbReference type="RefSeq" id="WP_339091508.1">
    <property type="nucleotide sequence ID" value="NZ_LR743507.1"/>
</dbReference>
<evidence type="ECO:0000313" key="3">
    <source>
        <dbReference type="EMBL" id="CAA2106858.1"/>
    </source>
</evidence>
<accession>A0A679J3C9</accession>
<gene>
    <name evidence="3" type="ORF">VVAX_03948</name>
</gene>
<feature type="compositionally biased region" description="Basic and acidic residues" evidence="1">
    <location>
        <begin position="120"/>
        <end position="149"/>
    </location>
</feature>
<dbReference type="EMBL" id="LR743507">
    <property type="protein sequence ID" value="CAA2106858.1"/>
    <property type="molecule type" value="Genomic_DNA"/>
</dbReference>
<evidence type="ECO:0000256" key="2">
    <source>
        <dbReference type="SAM" id="SignalP"/>
    </source>
</evidence>
<name>A0A679J3C9_VARPD</name>
<feature type="chain" id="PRO_5025623110" evidence="2">
    <location>
        <begin position="26"/>
        <end position="161"/>
    </location>
</feature>
<protein>
    <submittedName>
        <fullName evidence="3">Uncharacterized protein</fullName>
    </submittedName>
</protein>
<sequence>MKIRFAMLAVASVLSALASPMAANAQVSVHIDVPGLVMTAPPPPRYEPLPPPRGGFVWVPGRWAWDGRAYAWRPGGWERERAGYAYAPGRWIEDRGGWRWAEGDWRRREAFREARREREWEREREWDDHRRHDRDHDRNHWQSHDRGREFCPPGQAKRGNC</sequence>
<proteinExistence type="predicted"/>
<dbReference type="AlphaFoldDB" id="A0A679J3C9"/>
<feature type="signal peptide" evidence="2">
    <location>
        <begin position="1"/>
        <end position="25"/>
    </location>
</feature>
<keyword evidence="2" id="KW-0732">Signal</keyword>